<evidence type="ECO:0000256" key="1">
    <source>
        <dbReference type="SAM" id="MobiDB-lite"/>
    </source>
</evidence>
<keyword evidence="3" id="KW-1185">Reference proteome</keyword>
<sequence length="523" mass="60368">CKCLRETHDVKSVREALNLVNDILEYQEHIAEQGCQCVRCHAWQRRGCPHPHACAVEAKTKLLDKLPSKWDPRVPNRGSRKLTDAETEANESATQEGGRLIFDPELQEEDTVSEGMRIFDKAMNQQMPPLQDGHMDQPERTYTVVYIAESEIQALEINPSARSEIRHRGAGWWRLGDTTDQRHHRVKPALAPRNAALLTAALDTVRAVGDDTNLEIVVLSKTIVEAVTRRLRQNEDKGWRDVPNKNLMMTLVARMRSRPARTAWRVGNKNEAGMVEARTLAEEAVRMPQPTTRSVLVNRREVRGMPLHKITQKSAYQQVRPIPKEAIRPQTRPQIKRIKRAQRRRGQREPTSKEIWKAISATEFRKNVAEFMYKTAHNANKCGKFWSHLDGYQERTYCVECSTATNKVVETIDHIMLRCKAPARKRLWKAAEDICEERGIKWEHLSMGVILSSGLRRIERGDKPCKGDMRLYRILMSECTYMVWLARNERVIKFEGRREDCPGGEVAVKRLKSILRRRKQIEI</sequence>
<proteinExistence type="predicted"/>
<evidence type="ECO:0000313" key="3">
    <source>
        <dbReference type="Proteomes" id="UP000320762"/>
    </source>
</evidence>
<dbReference type="AlphaFoldDB" id="A0A550C0A4"/>
<reference evidence="2 3" key="1">
    <citation type="journal article" date="2019" name="New Phytol.">
        <title>Comparative genomics reveals unique wood-decay strategies and fruiting body development in the Schizophyllaceae.</title>
        <authorList>
            <person name="Almasi E."/>
            <person name="Sahu N."/>
            <person name="Krizsan K."/>
            <person name="Balint B."/>
            <person name="Kovacs G.M."/>
            <person name="Kiss B."/>
            <person name="Cseklye J."/>
            <person name="Drula E."/>
            <person name="Henrissat B."/>
            <person name="Nagy I."/>
            <person name="Chovatia M."/>
            <person name="Adam C."/>
            <person name="LaButti K."/>
            <person name="Lipzen A."/>
            <person name="Riley R."/>
            <person name="Grigoriev I.V."/>
            <person name="Nagy L.G."/>
        </authorList>
    </citation>
    <scope>NUCLEOTIDE SEQUENCE [LARGE SCALE GENOMIC DNA]</scope>
    <source>
        <strain evidence="2 3">NL-1724</strain>
    </source>
</reference>
<accession>A0A550C0A4</accession>
<dbReference type="Proteomes" id="UP000320762">
    <property type="component" value="Unassembled WGS sequence"/>
</dbReference>
<dbReference type="OrthoDB" id="3253907at2759"/>
<name>A0A550C0A4_9AGAR</name>
<feature type="region of interest" description="Disordered" evidence="1">
    <location>
        <begin position="67"/>
        <end position="101"/>
    </location>
</feature>
<protein>
    <recommendedName>
        <fullName evidence="4">RNase H type-1 domain-containing protein</fullName>
    </recommendedName>
</protein>
<feature type="non-terminal residue" evidence="2">
    <location>
        <position position="1"/>
    </location>
</feature>
<dbReference type="GO" id="GO:0003676">
    <property type="term" value="F:nucleic acid binding"/>
    <property type="evidence" value="ECO:0007669"/>
    <property type="project" value="InterPro"/>
</dbReference>
<evidence type="ECO:0008006" key="4">
    <source>
        <dbReference type="Google" id="ProtNLM"/>
    </source>
</evidence>
<dbReference type="EMBL" id="VDMD01000038">
    <property type="protein sequence ID" value="TRM58186.1"/>
    <property type="molecule type" value="Genomic_DNA"/>
</dbReference>
<comment type="caution">
    <text evidence="2">The sequence shown here is derived from an EMBL/GenBank/DDBJ whole genome shotgun (WGS) entry which is preliminary data.</text>
</comment>
<gene>
    <name evidence="2" type="ORF">BD626DRAFT_410842</name>
</gene>
<dbReference type="STRING" id="97359.A0A550C0A4"/>
<dbReference type="InterPro" id="IPR036397">
    <property type="entry name" value="RNaseH_sf"/>
</dbReference>
<evidence type="ECO:0000313" key="2">
    <source>
        <dbReference type="EMBL" id="TRM58186.1"/>
    </source>
</evidence>
<dbReference type="Gene3D" id="3.30.420.10">
    <property type="entry name" value="Ribonuclease H-like superfamily/Ribonuclease H"/>
    <property type="match status" value="1"/>
</dbReference>
<organism evidence="2 3">
    <name type="scientific">Schizophyllum amplum</name>
    <dbReference type="NCBI Taxonomy" id="97359"/>
    <lineage>
        <taxon>Eukaryota</taxon>
        <taxon>Fungi</taxon>
        <taxon>Dikarya</taxon>
        <taxon>Basidiomycota</taxon>
        <taxon>Agaricomycotina</taxon>
        <taxon>Agaricomycetes</taxon>
        <taxon>Agaricomycetidae</taxon>
        <taxon>Agaricales</taxon>
        <taxon>Schizophyllaceae</taxon>
        <taxon>Schizophyllum</taxon>
    </lineage>
</organism>